<reference evidence="2" key="1">
    <citation type="submission" date="2024-06" db="EMBL/GenBank/DDBJ databases">
        <title>Micromonospora sp. strain HUAS YX12 genome sequences.</title>
        <authorList>
            <person name="Mo P."/>
        </authorList>
    </citation>
    <scope>NUCLEOTIDE SEQUENCE</scope>
    <source>
        <strain evidence="2">HUAS YX12</strain>
    </source>
</reference>
<accession>A0AAU7QX00</accession>
<sequence>MGRRSRNDGDAWIAVELRMPRWAAWCAAGGLLLMGAAALGGVTVVAWAVAR</sequence>
<keyword evidence="1" id="KW-0812">Transmembrane</keyword>
<keyword evidence="1" id="KW-1133">Transmembrane helix</keyword>
<dbReference type="RefSeq" id="WP_349876150.1">
    <property type="nucleotide sequence ID" value="NZ_CP157974.1"/>
</dbReference>
<evidence type="ECO:0000313" key="2">
    <source>
        <dbReference type="EMBL" id="XBT79670.1"/>
    </source>
</evidence>
<proteinExistence type="predicted"/>
<name>A0AAU7QX00_9ACTN</name>
<dbReference type="EMBL" id="CP157974">
    <property type="protein sequence ID" value="XBT79670.1"/>
    <property type="molecule type" value="Genomic_DNA"/>
</dbReference>
<gene>
    <name evidence="2" type="ORF">ABIH81_18590</name>
</gene>
<protein>
    <submittedName>
        <fullName evidence="2">Uncharacterized protein</fullName>
    </submittedName>
</protein>
<keyword evidence="1" id="KW-0472">Membrane</keyword>
<dbReference type="AlphaFoldDB" id="A0AAU7QX00"/>
<feature type="transmembrane region" description="Helical" evidence="1">
    <location>
        <begin position="22"/>
        <end position="50"/>
    </location>
</feature>
<organism evidence="2">
    <name type="scientific">Micromonospora sp. HUAS YX12</name>
    <dbReference type="NCBI Taxonomy" id="3156396"/>
    <lineage>
        <taxon>Bacteria</taxon>
        <taxon>Bacillati</taxon>
        <taxon>Actinomycetota</taxon>
        <taxon>Actinomycetes</taxon>
        <taxon>Micromonosporales</taxon>
        <taxon>Micromonosporaceae</taxon>
        <taxon>Micromonospora</taxon>
    </lineage>
</organism>
<evidence type="ECO:0000256" key="1">
    <source>
        <dbReference type="SAM" id="Phobius"/>
    </source>
</evidence>